<dbReference type="Proteomes" id="UP000473091">
    <property type="component" value="Unassembled WGS sequence"/>
</dbReference>
<feature type="domain" description="N-acetyltransferase" evidence="1">
    <location>
        <begin position="1"/>
        <end position="122"/>
    </location>
</feature>
<evidence type="ECO:0000313" key="2">
    <source>
        <dbReference type="EMBL" id="NEX02567.1"/>
    </source>
</evidence>
<protein>
    <submittedName>
        <fullName evidence="2">GNAT family N-acetyltransferase</fullName>
    </submittedName>
</protein>
<name>A0A6M0LL80_PSEXY</name>
<gene>
    <name evidence="2" type="ORF">F0Q01_11815</name>
</gene>
<dbReference type="InterPro" id="IPR039143">
    <property type="entry name" value="GNPNAT1-like"/>
</dbReference>
<evidence type="ECO:0000259" key="1">
    <source>
        <dbReference type="PROSITE" id="PS51186"/>
    </source>
</evidence>
<dbReference type="Pfam" id="PF00583">
    <property type="entry name" value="Acetyltransf_1"/>
    <property type="match status" value="1"/>
</dbReference>
<dbReference type="PANTHER" id="PTHR13355">
    <property type="entry name" value="GLUCOSAMINE 6-PHOSPHATE N-ACETYLTRANSFERASE"/>
    <property type="match status" value="1"/>
</dbReference>
<dbReference type="InterPro" id="IPR016181">
    <property type="entry name" value="Acyl_CoA_acyltransferase"/>
</dbReference>
<evidence type="ECO:0000313" key="3">
    <source>
        <dbReference type="Proteomes" id="UP000473091"/>
    </source>
</evidence>
<dbReference type="InterPro" id="IPR000182">
    <property type="entry name" value="GNAT_dom"/>
</dbReference>
<dbReference type="RefSeq" id="WP_090489399.1">
    <property type="nucleotide sequence ID" value="NZ_VTVE01000004.1"/>
</dbReference>
<proteinExistence type="predicted"/>
<dbReference type="GO" id="GO:0008080">
    <property type="term" value="F:N-acetyltransferase activity"/>
    <property type="evidence" value="ECO:0007669"/>
    <property type="project" value="TreeGrafter"/>
</dbReference>
<reference evidence="2 3" key="2">
    <citation type="submission" date="2020-03" db="EMBL/GenBank/DDBJ databases">
        <title>Investigating the evolutionary divergence of the Butyrivibrio group.</title>
        <authorList>
            <person name="Skvortsov T."/>
            <person name="Santos F.G."/>
            <person name="Ting K.S."/>
            <person name="Creevey C.J."/>
        </authorList>
    </citation>
    <scope>NUCLEOTIDE SEQUENCE [LARGE SCALE GENOMIC DNA]</scope>
    <source>
        <strain evidence="2 3">MZ8</strain>
    </source>
</reference>
<sequence>MRNSRCFTEELISCSKRYFLEGNQVTCLAFDGNEAIGCASISYFEVMPTFSHPTGKRAHLMNVYTRKEYRRQGIAKKMVELLIEDAKEKHATEISLDATESGRPLYESLGFKASDECMVMCY</sequence>
<dbReference type="CDD" id="cd04301">
    <property type="entry name" value="NAT_SF"/>
    <property type="match status" value="1"/>
</dbReference>
<dbReference type="AlphaFoldDB" id="A0A6M0LL80"/>
<dbReference type="PROSITE" id="PS51186">
    <property type="entry name" value="GNAT"/>
    <property type="match status" value="1"/>
</dbReference>
<dbReference type="SUPFAM" id="SSF55729">
    <property type="entry name" value="Acyl-CoA N-acyltransferases (Nat)"/>
    <property type="match status" value="1"/>
</dbReference>
<comment type="caution">
    <text evidence="2">The sequence shown here is derived from an EMBL/GenBank/DDBJ whole genome shotgun (WGS) entry which is preliminary data.</text>
</comment>
<dbReference type="EMBL" id="VTVE01000004">
    <property type="protein sequence ID" value="NEX02567.1"/>
    <property type="molecule type" value="Genomic_DNA"/>
</dbReference>
<keyword evidence="2" id="KW-0808">Transferase</keyword>
<organism evidence="2 3">
    <name type="scientific">Pseudobutyrivibrio xylanivorans</name>
    <dbReference type="NCBI Taxonomy" id="185007"/>
    <lineage>
        <taxon>Bacteria</taxon>
        <taxon>Bacillati</taxon>
        <taxon>Bacillota</taxon>
        <taxon>Clostridia</taxon>
        <taxon>Lachnospirales</taxon>
        <taxon>Lachnospiraceae</taxon>
        <taxon>Pseudobutyrivibrio</taxon>
    </lineage>
</organism>
<reference evidence="2 3" key="1">
    <citation type="submission" date="2019-09" db="EMBL/GenBank/DDBJ databases">
        <authorList>
            <person name="Pidcock S.E."/>
            <person name="Huws S.A."/>
        </authorList>
    </citation>
    <scope>NUCLEOTIDE SEQUENCE [LARGE SCALE GENOMIC DNA]</scope>
    <source>
        <strain evidence="2 3">MZ8</strain>
    </source>
</reference>
<dbReference type="PANTHER" id="PTHR13355:SF15">
    <property type="entry name" value="GCN5-RELATED N-ACETYLTRANSFERASE 3, CHLOROPLASTIC"/>
    <property type="match status" value="1"/>
</dbReference>
<dbReference type="Gene3D" id="3.40.630.30">
    <property type="match status" value="1"/>
</dbReference>
<accession>A0A6M0LL80</accession>